<dbReference type="Pfam" id="PF13442">
    <property type="entry name" value="Cytochrome_CBB3"/>
    <property type="match status" value="1"/>
</dbReference>
<dbReference type="Gene3D" id="2.60.40.420">
    <property type="entry name" value="Cupredoxins - blue copper proteins"/>
    <property type="match status" value="1"/>
</dbReference>
<dbReference type="PROSITE" id="PS50999">
    <property type="entry name" value="COX2_TM"/>
    <property type="match status" value="1"/>
</dbReference>
<name>A0A2A5WYI1_9GAMM</name>
<dbReference type="GO" id="GO:0016491">
    <property type="term" value="F:oxidoreductase activity"/>
    <property type="evidence" value="ECO:0007669"/>
    <property type="project" value="InterPro"/>
</dbReference>
<evidence type="ECO:0000256" key="17">
    <source>
        <dbReference type="RuleBase" id="RU000456"/>
    </source>
</evidence>
<feature type="signal peptide" evidence="20">
    <location>
        <begin position="1"/>
        <end position="24"/>
    </location>
</feature>
<dbReference type="InterPro" id="IPR014222">
    <property type="entry name" value="Cyt_c_oxidase_su2"/>
</dbReference>
<evidence type="ECO:0000256" key="11">
    <source>
        <dbReference type="ARBA" id="ARBA00023004"/>
    </source>
</evidence>
<evidence type="ECO:0000256" key="18">
    <source>
        <dbReference type="RuleBase" id="RU004024"/>
    </source>
</evidence>
<dbReference type="Gene3D" id="1.10.760.10">
    <property type="entry name" value="Cytochrome c-like domain"/>
    <property type="match status" value="1"/>
</dbReference>
<keyword evidence="3 17" id="KW-0813">Transport</keyword>
<evidence type="ECO:0000256" key="13">
    <source>
        <dbReference type="ARBA" id="ARBA00023136"/>
    </source>
</evidence>
<dbReference type="InterPro" id="IPR001505">
    <property type="entry name" value="Copper_CuA"/>
</dbReference>
<keyword evidence="6 17" id="KW-0812">Transmembrane</keyword>
<dbReference type="Gene3D" id="1.10.287.90">
    <property type="match status" value="1"/>
</dbReference>
<dbReference type="NCBIfam" id="TIGR02866">
    <property type="entry name" value="CoxB"/>
    <property type="match status" value="1"/>
</dbReference>
<dbReference type="PROSITE" id="PS51007">
    <property type="entry name" value="CYTC"/>
    <property type="match status" value="1"/>
</dbReference>
<keyword evidence="11 16" id="KW-0408">Iron</keyword>
<sequence>MMKLMQLKWLISFALITISSAAFAGWDDINLREGVTQISREVYDLHMLIFIICCLIGVVVFGVMIISMLMHRKSLGHEPADFQDNHQLEILWTVIPIFILVAMAIPATTTLNAMYDAGDAEIDIEVRGYQWKWQYTYIDDDPNPATQVKFMSNLLTPPDEIYNRAAKREHYLLDVDNPLVIPTDTRIRFLITAEDVIHAWWVPDFAVKKDAVPGFIHESWAIAEEPGIYRGQCAELCGKDHGFMPVVVHAVERPEYDAWLADQKQAAQQAWNETGKTWTMDELMTTGEEVYLRACAACHQVNGQGLPPAFPSLVGQGIAVGDIDAHIDIILNGKPGTAMQAFASQLSPSEIAAVTTYERNAWGNNLGDSVQPKDINSMLTGQ</sequence>
<accession>A0A2A5WYI1</accession>
<evidence type="ECO:0000256" key="9">
    <source>
        <dbReference type="ARBA" id="ARBA00022982"/>
    </source>
</evidence>
<keyword evidence="5 17" id="KW-0679">Respiratory chain</keyword>
<evidence type="ECO:0000256" key="15">
    <source>
        <dbReference type="ARBA" id="ARBA00047816"/>
    </source>
</evidence>
<evidence type="ECO:0000256" key="5">
    <source>
        <dbReference type="ARBA" id="ARBA00022660"/>
    </source>
</evidence>
<dbReference type="EMBL" id="NTKD01000006">
    <property type="protein sequence ID" value="PDH41126.1"/>
    <property type="molecule type" value="Genomic_DNA"/>
</dbReference>
<dbReference type="Pfam" id="PF02790">
    <property type="entry name" value="COX2_TM"/>
    <property type="match status" value="1"/>
</dbReference>
<feature type="domain" description="Cytochrome c" evidence="23">
    <location>
        <begin position="282"/>
        <end position="362"/>
    </location>
</feature>
<keyword evidence="20" id="KW-0732">Signal</keyword>
<comment type="catalytic activity">
    <reaction evidence="15 18">
        <text>4 Fe(II)-[cytochrome c] + O2 + 8 H(+)(in) = 4 Fe(III)-[cytochrome c] + 2 H2O + 4 H(+)(out)</text>
        <dbReference type="Rhea" id="RHEA:11436"/>
        <dbReference type="Rhea" id="RHEA-COMP:10350"/>
        <dbReference type="Rhea" id="RHEA-COMP:14399"/>
        <dbReference type="ChEBI" id="CHEBI:15377"/>
        <dbReference type="ChEBI" id="CHEBI:15378"/>
        <dbReference type="ChEBI" id="CHEBI:15379"/>
        <dbReference type="ChEBI" id="CHEBI:29033"/>
        <dbReference type="ChEBI" id="CHEBI:29034"/>
        <dbReference type="EC" id="7.1.1.9"/>
    </reaction>
</comment>
<evidence type="ECO:0000256" key="14">
    <source>
        <dbReference type="ARBA" id="ARBA00024688"/>
    </source>
</evidence>
<keyword evidence="13 19" id="KW-0472">Membrane</keyword>
<evidence type="ECO:0000256" key="6">
    <source>
        <dbReference type="ARBA" id="ARBA00022692"/>
    </source>
</evidence>
<comment type="similarity">
    <text evidence="2 17">Belongs to the cytochrome c oxidase subunit 2 family.</text>
</comment>
<dbReference type="SUPFAM" id="SSF46626">
    <property type="entry name" value="Cytochrome c"/>
    <property type="match status" value="1"/>
</dbReference>
<dbReference type="Pfam" id="PF00116">
    <property type="entry name" value="COX2"/>
    <property type="match status" value="1"/>
</dbReference>
<dbReference type="PROSITE" id="PS50857">
    <property type="entry name" value="COX2_CUA"/>
    <property type="match status" value="1"/>
</dbReference>
<gene>
    <name evidence="24" type="primary">coxB</name>
    <name evidence="24" type="ORF">CNE99_02290</name>
</gene>
<evidence type="ECO:0000256" key="4">
    <source>
        <dbReference type="ARBA" id="ARBA00022617"/>
    </source>
</evidence>
<dbReference type="PANTHER" id="PTHR22888:SF9">
    <property type="entry name" value="CYTOCHROME C OXIDASE SUBUNIT 2"/>
    <property type="match status" value="1"/>
</dbReference>
<feature type="domain" description="Cytochrome oxidase subunit II transmembrane region profile" evidence="22">
    <location>
        <begin position="23"/>
        <end position="118"/>
    </location>
</feature>
<evidence type="ECO:0000256" key="16">
    <source>
        <dbReference type="PROSITE-ProRule" id="PRU00433"/>
    </source>
</evidence>
<comment type="caution">
    <text evidence="24">The sequence shown here is derived from an EMBL/GenBank/DDBJ whole genome shotgun (WGS) entry which is preliminary data.</text>
</comment>
<keyword evidence="4 16" id="KW-0349">Heme</keyword>
<proteinExistence type="inferred from homology"/>
<dbReference type="SUPFAM" id="SSF49503">
    <property type="entry name" value="Cupredoxins"/>
    <property type="match status" value="1"/>
</dbReference>
<evidence type="ECO:0000256" key="7">
    <source>
        <dbReference type="ARBA" id="ARBA00022723"/>
    </source>
</evidence>
<dbReference type="SUPFAM" id="SSF81464">
    <property type="entry name" value="Cytochrome c oxidase subunit II-like, transmembrane region"/>
    <property type="match status" value="1"/>
</dbReference>
<dbReference type="InterPro" id="IPR008972">
    <property type="entry name" value="Cupredoxin"/>
</dbReference>
<feature type="domain" description="Cytochrome oxidase subunit II copper A binding" evidence="21">
    <location>
        <begin position="119"/>
        <end position="262"/>
    </location>
</feature>
<evidence type="ECO:0000313" key="24">
    <source>
        <dbReference type="EMBL" id="PDH41126.1"/>
    </source>
</evidence>
<keyword evidence="8" id="KW-1278">Translocase</keyword>
<dbReference type="GO" id="GO:0042773">
    <property type="term" value="P:ATP synthesis coupled electron transport"/>
    <property type="evidence" value="ECO:0007669"/>
    <property type="project" value="TreeGrafter"/>
</dbReference>
<evidence type="ECO:0000256" key="10">
    <source>
        <dbReference type="ARBA" id="ARBA00022989"/>
    </source>
</evidence>
<evidence type="ECO:0000256" key="20">
    <source>
        <dbReference type="SAM" id="SignalP"/>
    </source>
</evidence>
<feature type="chain" id="PRO_5012811410" description="Cytochrome c oxidase subunit 2" evidence="20">
    <location>
        <begin position="25"/>
        <end position="382"/>
    </location>
</feature>
<dbReference type="InterPro" id="IPR002429">
    <property type="entry name" value="CcO_II-like_C"/>
</dbReference>
<protein>
    <recommendedName>
        <fullName evidence="18">Cytochrome c oxidase subunit 2</fullName>
        <ecNumber evidence="18">7.1.1.9</ecNumber>
    </recommendedName>
</protein>
<dbReference type="AlphaFoldDB" id="A0A2A5WYI1"/>
<organism evidence="24 25">
    <name type="scientific">OM182 bacterium MED-G24</name>
    <dbReference type="NCBI Taxonomy" id="1986255"/>
    <lineage>
        <taxon>Bacteria</taxon>
        <taxon>Pseudomonadati</taxon>
        <taxon>Pseudomonadota</taxon>
        <taxon>Gammaproteobacteria</taxon>
        <taxon>OMG group</taxon>
        <taxon>OM182 clade</taxon>
    </lineage>
</organism>
<evidence type="ECO:0000313" key="25">
    <source>
        <dbReference type="Proteomes" id="UP000219327"/>
    </source>
</evidence>
<comment type="function">
    <text evidence="14 18">Subunits I and II form the functional core of the enzyme complex. Electrons originating in cytochrome c are transferred via heme a and Cu(A) to the binuclear center formed by heme a3 and Cu(B).</text>
</comment>
<feature type="transmembrane region" description="Helical" evidence="19">
    <location>
        <begin position="90"/>
        <end position="107"/>
    </location>
</feature>
<dbReference type="GO" id="GO:0004129">
    <property type="term" value="F:cytochrome-c oxidase activity"/>
    <property type="evidence" value="ECO:0007669"/>
    <property type="project" value="UniProtKB-EC"/>
</dbReference>
<keyword evidence="9 17" id="KW-0249">Electron transport</keyword>
<dbReference type="Proteomes" id="UP000219327">
    <property type="component" value="Unassembled WGS sequence"/>
</dbReference>
<dbReference type="InterPro" id="IPR011759">
    <property type="entry name" value="Cyt_c_oxidase_su2_TM_dom"/>
</dbReference>
<evidence type="ECO:0000259" key="22">
    <source>
        <dbReference type="PROSITE" id="PS50999"/>
    </source>
</evidence>
<dbReference type="InterPro" id="IPR036257">
    <property type="entry name" value="Cyt_c_oxidase_su2_TM_sf"/>
</dbReference>
<dbReference type="InterPro" id="IPR045187">
    <property type="entry name" value="CcO_II"/>
</dbReference>
<keyword evidence="10 19" id="KW-1133">Transmembrane helix</keyword>
<evidence type="ECO:0000256" key="2">
    <source>
        <dbReference type="ARBA" id="ARBA00007866"/>
    </source>
</evidence>
<keyword evidence="7 16" id="KW-0479">Metal-binding</keyword>
<evidence type="ECO:0000256" key="8">
    <source>
        <dbReference type="ARBA" id="ARBA00022967"/>
    </source>
</evidence>
<dbReference type="PROSITE" id="PS00078">
    <property type="entry name" value="COX2"/>
    <property type="match status" value="1"/>
</dbReference>
<dbReference type="PRINTS" id="PR01166">
    <property type="entry name" value="CYCOXIDASEII"/>
</dbReference>
<evidence type="ECO:0000259" key="23">
    <source>
        <dbReference type="PROSITE" id="PS51007"/>
    </source>
</evidence>
<dbReference type="PANTHER" id="PTHR22888">
    <property type="entry name" value="CYTOCHROME C OXIDASE, SUBUNIT II"/>
    <property type="match status" value="1"/>
</dbReference>
<dbReference type="GO" id="GO:0005886">
    <property type="term" value="C:plasma membrane"/>
    <property type="evidence" value="ECO:0007669"/>
    <property type="project" value="UniProtKB-SubCell"/>
</dbReference>
<keyword evidence="12 18" id="KW-0186">Copper</keyword>
<evidence type="ECO:0000256" key="3">
    <source>
        <dbReference type="ARBA" id="ARBA00022448"/>
    </source>
</evidence>
<comment type="subcellular location">
    <subcellularLocation>
        <location evidence="17">Cell membrane</location>
        <topology evidence="17">Multi-pass membrane protein</topology>
    </subcellularLocation>
    <subcellularLocation>
        <location evidence="1">Membrane</location>
        <topology evidence="1">Multi-pass membrane protein</topology>
    </subcellularLocation>
</comment>
<evidence type="ECO:0000256" key="19">
    <source>
        <dbReference type="SAM" id="Phobius"/>
    </source>
</evidence>
<feature type="transmembrane region" description="Helical" evidence="19">
    <location>
        <begin position="48"/>
        <end position="69"/>
    </location>
</feature>
<reference evidence="24 25" key="1">
    <citation type="submission" date="2017-08" db="EMBL/GenBank/DDBJ databases">
        <title>Fine stratification of microbial communities through a metagenomic profile of the photic zone.</title>
        <authorList>
            <person name="Haro-Moreno J.M."/>
            <person name="Lopez-Perez M."/>
            <person name="De La Torre J."/>
            <person name="Picazo A."/>
            <person name="Camacho A."/>
            <person name="Rodriguez-Valera F."/>
        </authorList>
    </citation>
    <scope>NUCLEOTIDE SEQUENCE [LARGE SCALE GENOMIC DNA]</scope>
    <source>
        <strain evidence="24">MED-G24</strain>
    </source>
</reference>
<dbReference type="InterPro" id="IPR009056">
    <property type="entry name" value="Cyt_c-like_dom"/>
</dbReference>
<dbReference type="GO" id="GO:0020037">
    <property type="term" value="F:heme binding"/>
    <property type="evidence" value="ECO:0007669"/>
    <property type="project" value="InterPro"/>
</dbReference>
<evidence type="ECO:0000256" key="12">
    <source>
        <dbReference type="ARBA" id="ARBA00023008"/>
    </source>
</evidence>
<comment type="cofactor">
    <cofactor evidence="18">
        <name>Cu cation</name>
        <dbReference type="ChEBI" id="CHEBI:23378"/>
    </cofactor>
    <text evidence="18">Binds a copper A center.</text>
</comment>
<dbReference type="GO" id="GO:0005507">
    <property type="term" value="F:copper ion binding"/>
    <property type="evidence" value="ECO:0007669"/>
    <property type="project" value="InterPro"/>
</dbReference>
<dbReference type="EC" id="7.1.1.9" evidence="18"/>
<evidence type="ECO:0000256" key="1">
    <source>
        <dbReference type="ARBA" id="ARBA00004141"/>
    </source>
</evidence>
<dbReference type="InterPro" id="IPR036909">
    <property type="entry name" value="Cyt_c-like_dom_sf"/>
</dbReference>
<evidence type="ECO:0000259" key="21">
    <source>
        <dbReference type="PROSITE" id="PS50857"/>
    </source>
</evidence>